<dbReference type="Gene3D" id="3.40.30.10">
    <property type="entry name" value="Glutaredoxin"/>
    <property type="match status" value="1"/>
</dbReference>
<gene>
    <name evidence="3" type="ORF">ACFSJ3_07320</name>
</gene>
<evidence type="ECO:0000313" key="3">
    <source>
        <dbReference type="EMBL" id="MFD2095790.1"/>
    </source>
</evidence>
<organism evidence="3 4">
    <name type="scientific">Corallincola platygyrae</name>
    <dbReference type="NCBI Taxonomy" id="1193278"/>
    <lineage>
        <taxon>Bacteria</taxon>
        <taxon>Pseudomonadati</taxon>
        <taxon>Pseudomonadota</taxon>
        <taxon>Gammaproteobacteria</taxon>
        <taxon>Alteromonadales</taxon>
        <taxon>Psychromonadaceae</taxon>
        <taxon>Corallincola</taxon>
    </lineage>
</organism>
<dbReference type="Pfam" id="PF00578">
    <property type="entry name" value="AhpC-TSA"/>
    <property type="match status" value="1"/>
</dbReference>
<feature type="transmembrane region" description="Helical" evidence="1">
    <location>
        <begin position="7"/>
        <end position="28"/>
    </location>
</feature>
<sequence length="168" mass="19438">MAIWDKIKPWILQIVFFVAIWGFVQWLYTQKLLDTGEYLPEFTLHSMAGESISDSDLRGKPTLIYFFAPWCGVCHFSIDSVESIKQEHEQLNVIAIALDFEEVKEIEEFVSDHELTIPVLLGNRDTAMNFRVSAFPTYYTIDNEGRIVAKDMGVSTRVGLWLRTWLAR</sequence>
<dbReference type="PANTHER" id="PTHR42852:SF17">
    <property type="entry name" value="THIOREDOXIN-LIKE PROTEIN HI_1115"/>
    <property type="match status" value="1"/>
</dbReference>
<dbReference type="Proteomes" id="UP001597380">
    <property type="component" value="Unassembled WGS sequence"/>
</dbReference>
<keyword evidence="1" id="KW-1133">Transmembrane helix</keyword>
<dbReference type="InterPro" id="IPR036249">
    <property type="entry name" value="Thioredoxin-like_sf"/>
</dbReference>
<comment type="caution">
    <text evidence="3">The sequence shown here is derived from an EMBL/GenBank/DDBJ whole genome shotgun (WGS) entry which is preliminary data.</text>
</comment>
<dbReference type="PROSITE" id="PS51352">
    <property type="entry name" value="THIOREDOXIN_2"/>
    <property type="match status" value="1"/>
</dbReference>
<evidence type="ECO:0000259" key="2">
    <source>
        <dbReference type="PROSITE" id="PS51352"/>
    </source>
</evidence>
<reference evidence="4" key="1">
    <citation type="journal article" date="2019" name="Int. J. Syst. Evol. Microbiol.">
        <title>The Global Catalogue of Microorganisms (GCM) 10K type strain sequencing project: providing services to taxonomists for standard genome sequencing and annotation.</title>
        <authorList>
            <consortium name="The Broad Institute Genomics Platform"/>
            <consortium name="The Broad Institute Genome Sequencing Center for Infectious Disease"/>
            <person name="Wu L."/>
            <person name="Ma J."/>
        </authorList>
    </citation>
    <scope>NUCLEOTIDE SEQUENCE [LARGE SCALE GENOMIC DNA]</scope>
    <source>
        <strain evidence="4">CGMCC 1.10992</strain>
    </source>
</reference>
<keyword evidence="1" id="KW-0812">Transmembrane</keyword>
<keyword evidence="4" id="KW-1185">Reference proteome</keyword>
<name>A0ABW4XJQ6_9GAMM</name>
<dbReference type="SUPFAM" id="SSF52833">
    <property type="entry name" value="Thioredoxin-like"/>
    <property type="match status" value="1"/>
</dbReference>
<dbReference type="RefSeq" id="WP_345340143.1">
    <property type="nucleotide sequence ID" value="NZ_BAABLI010000014.1"/>
</dbReference>
<evidence type="ECO:0000256" key="1">
    <source>
        <dbReference type="SAM" id="Phobius"/>
    </source>
</evidence>
<feature type="domain" description="Thioredoxin" evidence="2">
    <location>
        <begin position="33"/>
        <end position="168"/>
    </location>
</feature>
<dbReference type="InterPro" id="IPR000866">
    <property type="entry name" value="AhpC/TSA"/>
</dbReference>
<protein>
    <submittedName>
        <fullName evidence="3">TlpA family protein disulfide reductase</fullName>
    </submittedName>
</protein>
<proteinExistence type="predicted"/>
<dbReference type="EMBL" id="JBHUHT010000009">
    <property type="protein sequence ID" value="MFD2095790.1"/>
    <property type="molecule type" value="Genomic_DNA"/>
</dbReference>
<keyword evidence="1" id="KW-0472">Membrane</keyword>
<dbReference type="PANTHER" id="PTHR42852">
    <property type="entry name" value="THIOL:DISULFIDE INTERCHANGE PROTEIN DSBE"/>
    <property type="match status" value="1"/>
</dbReference>
<dbReference type="CDD" id="cd02966">
    <property type="entry name" value="TlpA_like_family"/>
    <property type="match status" value="1"/>
</dbReference>
<evidence type="ECO:0000313" key="4">
    <source>
        <dbReference type="Proteomes" id="UP001597380"/>
    </source>
</evidence>
<dbReference type="InterPro" id="IPR050553">
    <property type="entry name" value="Thioredoxin_ResA/DsbE_sf"/>
</dbReference>
<accession>A0ABW4XJQ6</accession>
<dbReference type="InterPro" id="IPR013766">
    <property type="entry name" value="Thioredoxin_domain"/>
</dbReference>